<dbReference type="RefSeq" id="XP_041166217.1">
    <property type="nucleotide sequence ID" value="XM_041301734.1"/>
</dbReference>
<sequence>MLSITSCCVVAIASCCVVLYGDLGVMTLLSRLHWQNWRCSHQRVRVFSLYNQIRRTNGVNLSMIARKSNSESILSTECTNLRITVLASSKSYTVQNGSDSSTPCQSKLTFTFLSALHLLPSYNDRLGGPSICISTRQAYIQTSSIRNGPVE</sequence>
<gene>
    <name evidence="1" type="ORF">HD556DRAFT_1330743</name>
</gene>
<proteinExistence type="predicted"/>
<organism evidence="1 2">
    <name type="scientific">Suillus plorans</name>
    <dbReference type="NCBI Taxonomy" id="116603"/>
    <lineage>
        <taxon>Eukaryota</taxon>
        <taxon>Fungi</taxon>
        <taxon>Dikarya</taxon>
        <taxon>Basidiomycota</taxon>
        <taxon>Agaricomycotina</taxon>
        <taxon>Agaricomycetes</taxon>
        <taxon>Agaricomycetidae</taxon>
        <taxon>Boletales</taxon>
        <taxon>Suillineae</taxon>
        <taxon>Suillaceae</taxon>
        <taxon>Suillus</taxon>
    </lineage>
</organism>
<dbReference type="Proteomes" id="UP000719766">
    <property type="component" value="Unassembled WGS sequence"/>
</dbReference>
<keyword evidence="2" id="KW-1185">Reference proteome</keyword>
<reference evidence="1" key="1">
    <citation type="journal article" date="2020" name="New Phytol.">
        <title>Comparative genomics reveals dynamic genome evolution in host specialist ectomycorrhizal fungi.</title>
        <authorList>
            <person name="Lofgren L.A."/>
            <person name="Nguyen N.H."/>
            <person name="Vilgalys R."/>
            <person name="Ruytinx J."/>
            <person name="Liao H.L."/>
            <person name="Branco S."/>
            <person name="Kuo A."/>
            <person name="LaButti K."/>
            <person name="Lipzen A."/>
            <person name="Andreopoulos W."/>
            <person name="Pangilinan J."/>
            <person name="Riley R."/>
            <person name="Hundley H."/>
            <person name="Na H."/>
            <person name="Barry K."/>
            <person name="Grigoriev I.V."/>
            <person name="Stajich J.E."/>
            <person name="Kennedy P.G."/>
        </authorList>
    </citation>
    <scope>NUCLEOTIDE SEQUENCE</scope>
    <source>
        <strain evidence="1">S12</strain>
    </source>
</reference>
<dbReference type="AlphaFoldDB" id="A0A9P7J5C7"/>
<evidence type="ECO:0000313" key="2">
    <source>
        <dbReference type="Proteomes" id="UP000719766"/>
    </source>
</evidence>
<accession>A0A9P7J5C7</accession>
<evidence type="ECO:0000313" key="1">
    <source>
        <dbReference type="EMBL" id="KAG1803871.1"/>
    </source>
</evidence>
<comment type="caution">
    <text evidence="1">The sequence shown here is derived from an EMBL/GenBank/DDBJ whole genome shotgun (WGS) entry which is preliminary data.</text>
</comment>
<name>A0A9P7J5C7_9AGAM</name>
<protein>
    <submittedName>
        <fullName evidence="1">Uncharacterized protein</fullName>
    </submittedName>
</protein>
<dbReference type="EMBL" id="JABBWE010000004">
    <property type="protein sequence ID" value="KAG1803871.1"/>
    <property type="molecule type" value="Genomic_DNA"/>
</dbReference>
<dbReference type="GeneID" id="64595498"/>